<accession>A0ABV6PTN5</accession>
<evidence type="ECO:0000313" key="4">
    <source>
        <dbReference type="Proteomes" id="UP001589834"/>
    </source>
</evidence>
<evidence type="ECO:0000256" key="1">
    <source>
        <dbReference type="SAM" id="MobiDB-lite"/>
    </source>
</evidence>
<evidence type="ECO:0000259" key="2">
    <source>
        <dbReference type="Pfam" id="PF13511"/>
    </source>
</evidence>
<feature type="region of interest" description="Disordered" evidence="1">
    <location>
        <begin position="60"/>
        <end position="103"/>
    </location>
</feature>
<name>A0ABV6PTN5_9BURK</name>
<dbReference type="RefSeq" id="WP_377483206.1">
    <property type="nucleotide sequence ID" value="NZ_JBHLTN010000021.1"/>
</dbReference>
<feature type="compositionally biased region" description="Basic and acidic residues" evidence="1">
    <location>
        <begin position="71"/>
        <end position="96"/>
    </location>
</feature>
<protein>
    <submittedName>
        <fullName evidence="3">DUF4124 domain-containing protein</fullName>
    </submittedName>
</protein>
<reference evidence="3 4" key="1">
    <citation type="submission" date="2024-09" db="EMBL/GenBank/DDBJ databases">
        <authorList>
            <person name="Sun Q."/>
            <person name="Mori K."/>
        </authorList>
    </citation>
    <scope>NUCLEOTIDE SEQUENCE [LARGE SCALE GENOMIC DNA]</scope>
    <source>
        <strain evidence="3 4">NCAIM B.02336</strain>
    </source>
</reference>
<organism evidence="3 4">
    <name type="scientific">Ottowia pentelensis</name>
    <dbReference type="NCBI Taxonomy" id="511108"/>
    <lineage>
        <taxon>Bacteria</taxon>
        <taxon>Pseudomonadati</taxon>
        <taxon>Pseudomonadota</taxon>
        <taxon>Betaproteobacteria</taxon>
        <taxon>Burkholderiales</taxon>
        <taxon>Comamonadaceae</taxon>
        <taxon>Ottowia</taxon>
    </lineage>
</organism>
<dbReference type="Pfam" id="PF13511">
    <property type="entry name" value="DUF4124"/>
    <property type="match status" value="1"/>
</dbReference>
<gene>
    <name evidence="3" type="ORF">ACFFGG_11535</name>
</gene>
<dbReference type="InterPro" id="IPR025392">
    <property type="entry name" value="DUF4124"/>
</dbReference>
<dbReference type="Proteomes" id="UP001589834">
    <property type="component" value="Unassembled WGS sequence"/>
</dbReference>
<comment type="caution">
    <text evidence="3">The sequence shown here is derived from an EMBL/GenBank/DDBJ whole genome shotgun (WGS) entry which is preliminary data.</text>
</comment>
<evidence type="ECO:0000313" key="3">
    <source>
        <dbReference type="EMBL" id="MFC0593191.1"/>
    </source>
</evidence>
<proteinExistence type="predicted"/>
<dbReference type="EMBL" id="JBHLTN010000021">
    <property type="protein sequence ID" value="MFC0593191.1"/>
    <property type="molecule type" value="Genomic_DNA"/>
</dbReference>
<sequence length="177" mass="18857">MTALLLAAPAMAQIYKCPDASGRTVIQQVPCMGGKTMNVRPASGHDPARAPVLAPADAAAGGGAAAAKPMTEAERINARTEASQRDRRRDELEHRGVPSADAAVGATRRNCRAEMARLESERGTANNNLAGATFLQSLATQEQALQTRCAAEERTRRDDYQRLLAECKALGGCKNFH</sequence>
<keyword evidence="4" id="KW-1185">Reference proteome</keyword>
<feature type="domain" description="DUF4124" evidence="2">
    <location>
        <begin position="2"/>
        <end position="55"/>
    </location>
</feature>